<keyword evidence="7" id="KW-1185">Reference proteome</keyword>
<name>A0ABR7RVG6_AQUAC</name>
<dbReference type="SMART" id="SM00318">
    <property type="entry name" value="SNc"/>
    <property type="match status" value="1"/>
</dbReference>
<evidence type="ECO:0000256" key="1">
    <source>
        <dbReference type="ARBA" id="ARBA00022722"/>
    </source>
</evidence>
<dbReference type="InterPro" id="IPR016071">
    <property type="entry name" value="Staphylococal_nuclease_OB-fold"/>
</dbReference>
<evidence type="ECO:0000256" key="3">
    <source>
        <dbReference type="ARBA" id="ARBA00022801"/>
    </source>
</evidence>
<dbReference type="Pfam" id="PF00565">
    <property type="entry name" value="SNase"/>
    <property type="match status" value="1"/>
</dbReference>
<comment type="caution">
    <text evidence="6">The sequence shown here is derived from an EMBL/GenBank/DDBJ whole genome shotgun (WGS) entry which is preliminary data.</text>
</comment>
<proteinExistence type="predicted"/>
<evidence type="ECO:0000259" key="5">
    <source>
        <dbReference type="PROSITE" id="PS50830"/>
    </source>
</evidence>
<feature type="domain" description="TNase-like" evidence="5">
    <location>
        <begin position="29"/>
        <end position="159"/>
    </location>
</feature>
<protein>
    <submittedName>
        <fullName evidence="6">Nuclease</fullName>
    </submittedName>
</protein>
<feature type="signal peptide" evidence="4">
    <location>
        <begin position="1"/>
        <end position="22"/>
    </location>
</feature>
<dbReference type="PANTHER" id="PTHR12302:SF3">
    <property type="entry name" value="SERINE_THREONINE-PROTEIN KINASE 31"/>
    <property type="match status" value="1"/>
</dbReference>
<evidence type="ECO:0000313" key="7">
    <source>
        <dbReference type="Proteomes" id="UP000744555"/>
    </source>
</evidence>
<keyword evidence="4" id="KW-0732">Signal</keyword>
<evidence type="ECO:0000313" key="6">
    <source>
        <dbReference type="EMBL" id="MBC9249068.1"/>
    </source>
</evidence>
<accession>A0ABR7RVG6</accession>
<keyword evidence="1" id="KW-0540">Nuclease</keyword>
<dbReference type="EMBL" id="LZEU01000001">
    <property type="protein sequence ID" value="MBC9249068.1"/>
    <property type="molecule type" value="Genomic_DNA"/>
</dbReference>
<reference evidence="6 7" key="1">
    <citation type="submission" date="2016-06" db="EMBL/GenBank/DDBJ databases">
        <authorList>
            <person name="Ramos C."/>
            <person name="Pintado A."/>
            <person name="Crespo-Gomez J.I."/>
        </authorList>
    </citation>
    <scope>NUCLEOTIDE SEQUENCE [LARGE SCALE GENOMIC DNA]</scope>
    <source>
        <strain evidence="6 7">AVO110</strain>
    </source>
</reference>
<evidence type="ECO:0000256" key="4">
    <source>
        <dbReference type="SAM" id="SignalP"/>
    </source>
</evidence>
<keyword evidence="2" id="KW-0255">Endonuclease</keyword>
<evidence type="ECO:0000256" key="2">
    <source>
        <dbReference type="ARBA" id="ARBA00022759"/>
    </source>
</evidence>
<sequence length="259" mass="28349">MKKASRVGAFFVSVVWLAPLWAACPLPAALAPLKVERVVDGDTLRLSDGRSVRLIGINAPELAHHGRSAEPFAEAARQRLQALVTANDGQVVLQAGRRARDHYGRSLAHAYDARGRNLEAQLLGEGLGYQVAFEADALVDCQRAAERQARSARLGLWRHAQVQAPGDIQQGGFALIRGRIERVQRNRGGLWLEMAGSLVLRVEPQRLAQFDAAALQRLAGRQVEARGWVVDRARQGGVKADQARWMLSLTHAAMLEVLP</sequence>
<gene>
    <name evidence="6" type="ORF">A9179_02140</name>
</gene>
<dbReference type="Gene3D" id="2.40.50.90">
    <property type="match status" value="1"/>
</dbReference>
<dbReference type="PROSITE" id="PS51257">
    <property type="entry name" value="PROKAR_LIPOPROTEIN"/>
    <property type="match status" value="1"/>
</dbReference>
<dbReference type="PROSITE" id="PS50830">
    <property type="entry name" value="TNASE_3"/>
    <property type="match status" value="1"/>
</dbReference>
<dbReference type="InterPro" id="IPR035437">
    <property type="entry name" value="SNase_OB-fold_sf"/>
</dbReference>
<dbReference type="SUPFAM" id="SSF50199">
    <property type="entry name" value="Staphylococcal nuclease"/>
    <property type="match status" value="1"/>
</dbReference>
<dbReference type="Proteomes" id="UP000744555">
    <property type="component" value="Unassembled WGS sequence"/>
</dbReference>
<keyword evidence="3" id="KW-0378">Hydrolase</keyword>
<organism evidence="6 7">
    <name type="scientific">Aquipseudomonas alcaligenes</name>
    <name type="common">Pseudomonas alcaligenes</name>
    <dbReference type="NCBI Taxonomy" id="43263"/>
    <lineage>
        <taxon>Bacteria</taxon>
        <taxon>Pseudomonadati</taxon>
        <taxon>Pseudomonadota</taxon>
        <taxon>Gammaproteobacteria</taxon>
        <taxon>Pseudomonadales</taxon>
        <taxon>Pseudomonadaceae</taxon>
        <taxon>Aquipseudomonas</taxon>
    </lineage>
</organism>
<dbReference type="PANTHER" id="PTHR12302">
    <property type="entry name" value="EBNA2 BINDING PROTEIN P100"/>
    <property type="match status" value="1"/>
</dbReference>
<feature type="chain" id="PRO_5046108064" evidence="4">
    <location>
        <begin position="23"/>
        <end position="259"/>
    </location>
</feature>